<evidence type="ECO:0000313" key="2">
    <source>
        <dbReference type="EMBL" id="EEH56249.1"/>
    </source>
</evidence>
<dbReference type="GO" id="GO:0005788">
    <property type="term" value="C:endoplasmic reticulum lumen"/>
    <property type="evidence" value="ECO:0007669"/>
    <property type="project" value="TreeGrafter"/>
</dbReference>
<dbReference type="CDD" id="cd02961">
    <property type="entry name" value="PDI_a_family"/>
    <property type="match status" value="1"/>
</dbReference>
<feature type="domain" description="Thioredoxin" evidence="1">
    <location>
        <begin position="1"/>
        <end position="82"/>
    </location>
</feature>
<dbReference type="Gene3D" id="3.40.30.10">
    <property type="entry name" value="Glutaredoxin"/>
    <property type="match status" value="1"/>
</dbReference>
<sequence>VIELTPENFARVVEAPSSGNVFVEFYAPWCPFCQRLEPIWSELPEKLRDAGVPTTIARMNVDTYTEYGEAFDVSGFPTLILF</sequence>
<reference evidence="2 3" key="1">
    <citation type="journal article" date="2009" name="Science">
        <title>Green evolution and dynamic adaptations revealed by genomes of the marine picoeukaryotes Micromonas.</title>
        <authorList>
            <person name="Worden A.Z."/>
            <person name="Lee J.H."/>
            <person name="Mock T."/>
            <person name="Rouze P."/>
            <person name="Simmons M.P."/>
            <person name="Aerts A.L."/>
            <person name="Allen A.E."/>
            <person name="Cuvelier M.L."/>
            <person name="Derelle E."/>
            <person name="Everett M.V."/>
            <person name="Foulon E."/>
            <person name="Grimwood J."/>
            <person name="Gundlach H."/>
            <person name="Henrissat B."/>
            <person name="Napoli C."/>
            <person name="McDonald S.M."/>
            <person name="Parker M.S."/>
            <person name="Rombauts S."/>
            <person name="Salamov A."/>
            <person name="Von Dassow P."/>
            <person name="Badger J.H."/>
            <person name="Coutinho P.M."/>
            <person name="Demir E."/>
            <person name="Dubchak I."/>
            <person name="Gentemann C."/>
            <person name="Eikrem W."/>
            <person name="Gready J.E."/>
            <person name="John U."/>
            <person name="Lanier W."/>
            <person name="Lindquist E.A."/>
            <person name="Lucas S."/>
            <person name="Mayer K.F."/>
            <person name="Moreau H."/>
            <person name="Not F."/>
            <person name="Otillar R."/>
            <person name="Panaud O."/>
            <person name="Pangilinan J."/>
            <person name="Paulsen I."/>
            <person name="Piegu B."/>
            <person name="Poliakov A."/>
            <person name="Robbens S."/>
            <person name="Schmutz J."/>
            <person name="Toulza E."/>
            <person name="Wyss T."/>
            <person name="Zelensky A."/>
            <person name="Zhou K."/>
            <person name="Armbrust E.V."/>
            <person name="Bhattacharya D."/>
            <person name="Goodenough U.W."/>
            <person name="Van de Peer Y."/>
            <person name="Grigoriev I.V."/>
        </authorList>
    </citation>
    <scope>NUCLEOTIDE SEQUENCE [LARGE SCALE GENOMIC DNA]</scope>
    <source>
        <strain evidence="2 3">CCMP1545</strain>
    </source>
</reference>
<dbReference type="KEGG" id="mpp:MICPUCDRAFT_8991"/>
<dbReference type="OrthoDB" id="74910at2759"/>
<dbReference type="Pfam" id="PF00085">
    <property type="entry name" value="Thioredoxin"/>
    <property type="match status" value="1"/>
</dbReference>
<dbReference type="STRING" id="564608.C1MU16"/>
<dbReference type="OMA" id="EYEKDRT"/>
<name>C1MU16_MICPC</name>
<dbReference type="InterPro" id="IPR036249">
    <property type="entry name" value="Thioredoxin-like_sf"/>
</dbReference>
<organism evidence="3">
    <name type="scientific">Micromonas pusilla (strain CCMP1545)</name>
    <name type="common">Picoplanktonic green alga</name>
    <dbReference type="NCBI Taxonomy" id="564608"/>
    <lineage>
        <taxon>Eukaryota</taxon>
        <taxon>Viridiplantae</taxon>
        <taxon>Chlorophyta</taxon>
        <taxon>Mamiellophyceae</taxon>
        <taxon>Mamiellales</taxon>
        <taxon>Mamiellaceae</taxon>
        <taxon>Micromonas</taxon>
    </lineage>
</organism>
<dbReference type="PANTHER" id="PTHR45815:SF3">
    <property type="entry name" value="PROTEIN DISULFIDE-ISOMERASE A6"/>
    <property type="match status" value="1"/>
</dbReference>
<dbReference type="GO" id="GO:0034976">
    <property type="term" value="P:response to endoplasmic reticulum stress"/>
    <property type="evidence" value="ECO:0007669"/>
    <property type="project" value="TreeGrafter"/>
</dbReference>
<dbReference type="PROSITE" id="PS51352">
    <property type="entry name" value="THIOREDOXIN_2"/>
    <property type="match status" value="1"/>
</dbReference>
<dbReference type="EMBL" id="GG663740">
    <property type="protein sequence ID" value="EEH56249.1"/>
    <property type="molecule type" value="Genomic_DNA"/>
</dbReference>
<feature type="non-terminal residue" evidence="2">
    <location>
        <position position="82"/>
    </location>
</feature>
<keyword evidence="3" id="KW-1185">Reference proteome</keyword>
<dbReference type="PRINTS" id="PR00421">
    <property type="entry name" value="THIOREDOXIN"/>
</dbReference>
<dbReference type="RefSeq" id="XP_003059117.1">
    <property type="nucleotide sequence ID" value="XM_003059071.1"/>
</dbReference>
<dbReference type="GeneID" id="9684858"/>
<proteinExistence type="predicted"/>
<evidence type="ECO:0000313" key="3">
    <source>
        <dbReference type="Proteomes" id="UP000001876"/>
    </source>
</evidence>
<gene>
    <name evidence="2" type="ORF">MICPUCDRAFT_8991</name>
</gene>
<dbReference type="eggNOG" id="KOG0191">
    <property type="taxonomic scope" value="Eukaryota"/>
</dbReference>
<dbReference type="InterPro" id="IPR013766">
    <property type="entry name" value="Thioredoxin_domain"/>
</dbReference>
<dbReference type="Proteomes" id="UP000001876">
    <property type="component" value="Unassembled WGS sequence"/>
</dbReference>
<dbReference type="AlphaFoldDB" id="C1MU16"/>
<evidence type="ECO:0000259" key="1">
    <source>
        <dbReference type="PROSITE" id="PS51352"/>
    </source>
</evidence>
<dbReference type="GO" id="GO:0015035">
    <property type="term" value="F:protein-disulfide reductase activity"/>
    <property type="evidence" value="ECO:0007669"/>
    <property type="project" value="TreeGrafter"/>
</dbReference>
<dbReference type="SUPFAM" id="SSF52833">
    <property type="entry name" value="Thioredoxin-like"/>
    <property type="match status" value="1"/>
</dbReference>
<accession>C1MU16</accession>
<feature type="non-terminal residue" evidence="2">
    <location>
        <position position="1"/>
    </location>
</feature>
<protein>
    <submittedName>
        <fullName evidence="2">Predicted protein</fullName>
    </submittedName>
</protein>
<dbReference type="PANTHER" id="PTHR45815">
    <property type="entry name" value="PROTEIN DISULFIDE-ISOMERASE A6"/>
    <property type="match status" value="1"/>
</dbReference>